<dbReference type="Pfam" id="PF04717">
    <property type="entry name" value="Phage_base_V"/>
    <property type="match status" value="1"/>
</dbReference>
<dbReference type="InterPro" id="IPR037026">
    <property type="entry name" value="Vgr_OB-fold_dom_sf"/>
</dbReference>
<name>A0A075MMT0_9ARCH</name>
<sequence length="170" mass="18712">MIEGRKRVYGKFRGKVADNADPKLKGRIRVKLTTSIYGDEMSGWAEPSLPYCAPDAGFFFVPPVDANVWVEFEEGDPDKPIWTGCFWNPDESPVNGLASAQEAHKIKMIKTESGTIKIDDREGQDIITIETASGLKIVMNSEWIELSNNAAKIKMTSSSVSVNDGALEVT</sequence>
<dbReference type="GeneID" id="41596375"/>
<dbReference type="OrthoDB" id="147080at2157"/>
<reference evidence="2 3" key="1">
    <citation type="journal article" date="2014" name="PLoS ONE">
        <title>Genome Sequence of Candidatus Nitrososphaera evergladensis from Group I.1b Enriched from Everglades Soil Reveals Novel Genomic Features of the Ammonia-Oxidizing Archaea.</title>
        <authorList>
            <person name="Zhalnina K.V."/>
            <person name="Dias R."/>
            <person name="Leonard M.T."/>
            <person name="Dorr de Quadros P."/>
            <person name="Camargo F.A."/>
            <person name="Drew J.C."/>
            <person name="Farmerie W.G."/>
            <person name="Daroub S.H."/>
            <person name="Triplett E.W."/>
        </authorList>
    </citation>
    <scope>NUCLEOTIDE SEQUENCE [LARGE SCALE GENOMIC DNA]</scope>
    <source>
        <strain evidence="2 3">SR1</strain>
    </source>
</reference>
<evidence type="ECO:0000259" key="1">
    <source>
        <dbReference type="Pfam" id="PF04717"/>
    </source>
</evidence>
<evidence type="ECO:0000313" key="3">
    <source>
        <dbReference type="Proteomes" id="UP000028194"/>
    </source>
</evidence>
<dbReference type="KEGG" id="nev:NTE_00502"/>
<evidence type="ECO:0000313" key="2">
    <source>
        <dbReference type="EMBL" id="AIF82583.1"/>
    </source>
</evidence>
<dbReference type="STRING" id="1459636.NTE_00502"/>
<keyword evidence="3" id="KW-1185">Reference proteome</keyword>
<dbReference type="InterPro" id="IPR006531">
    <property type="entry name" value="Gp5/Vgr_OB"/>
</dbReference>
<feature type="domain" description="Gp5/Type VI secretion system Vgr protein OB-fold" evidence="1">
    <location>
        <begin position="13"/>
        <end position="87"/>
    </location>
</feature>
<dbReference type="eggNOG" id="arCOG10240">
    <property type="taxonomic scope" value="Archaea"/>
</dbReference>
<dbReference type="RefSeq" id="WP_148699530.1">
    <property type="nucleotide sequence ID" value="NZ_CP007174.1"/>
</dbReference>
<organism evidence="2 3">
    <name type="scientific">Candidatus Nitrososphaera evergladensis SR1</name>
    <dbReference type="NCBI Taxonomy" id="1459636"/>
    <lineage>
        <taxon>Archaea</taxon>
        <taxon>Nitrososphaerota</taxon>
        <taxon>Nitrososphaeria</taxon>
        <taxon>Nitrososphaerales</taxon>
        <taxon>Nitrososphaeraceae</taxon>
        <taxon>Nitrososphaera</taxon>
    </lineage>
</organism>
<proteinExistence type="predicted"/>
<dbReference type="AlphaFoldDB" id="A0A075MMT0"/>
<accession>A0A075MMT0</accession>
<dbReference type="SUPFAM" id="SSF69255">
    <property type="entry name" value="gp5 N-terminal domain-like"/>
    <property type="match status" value="1"/>
</dbReference>
<protein>
    <recommendedName>
        <fullName evidence="1">Gp5/Type VI secretion system Vgr protein OB-fold domain-containing protein</fullName>
    </recommendedName>
</protein>
<dbReference type="EMBL" id="CP007174">
    <property type="protein sequence ID" value="AIF82583.1"/>
    <property type="molecule type" value="Genomic_DNA"/>
</dbReference>
<dbReference type="Gene3D" id="2.40.50.230">
    <property type="entry name" value="Gp5 N-terminal domain"/>
    <property type="match status" value="1"/>
</dbReference>
<dbReference type="Proteomes" id="UP000028194">
    <property type="component" value="Chromosome"/>
</dbReference>
<gene>
    <name evidence="2" type="ORF">NTE_00502</name>
</gene>
<dbReference type="HOGENOM" id="CLU_019505_1_0_2"/>